<dbReference type="AlphaFoldDB" id="A0A5Q2MLA3"/>
<sequence length="118" mass="12390">MISTSRKARAAALVLLLPTAVLQPVLFAPGAAQAQPAVTPEPSAPQPTSAPARRSLAVPMPEVRTLEALPIPQFRPGKPWQDELPPPVPPRVAPAPDAGGPWRVHCTACTHARPTVLP</sequence>
<proteinExistence type="predicted"/>
<dbReference type="RefSeq" id="WP_153653151.1">
    <property type="nucleotide sequence ID" value="NZ_CP045737.1"/>
</dbReference>
<keyword evidence="4" id="KW-1185">Reference proteome</keyword>
<evidence type="ECO:0000256" key="2">
    <source>
        <dbReference type="SAM" id="SignalP"/>
    </source>
</evidence>
<evidence type="ECO:0000313" key="4">
    <source>
        <dbReference type="Proteomes" id="UP000392064"/>
    </source>
</evidence>
<protein>
    <submittedName>
        <fullName evidence="3">Uncharacterized protein</fullName>
    </submittedName>
</protein>
<reference evidence="3 4" key="1">
    <citation type="submission" date="2019-11" db="EMBL/GenBank/DDBJ databases">
        <authorList>
            <person name="Li J."/>
        </authorList>
    </citation>
    <scope>NUCLEOTIDE SEQUENCE [LARGE SCALE GENOMIC DNA]</scope>
    <source>
        <strain evidence="3 4">MF47</strain>
    </source>
</reference>
<evidence type="ECO:0000313" key="3">
    <source>
        <dbReference type="EMBL" id="QGG41886.1"/>
    </source>
</evidence>
<feature type="compositionally biased region" description="Pro residues" evidence="1">
    <location>
        <begin position="84"/>
        <end position="93"/>
    </location>
</feature>
<dbReference type="KEGG" id="aef:GEV26_11185"/>
<gene>
    <name evidence="3" type="ORF">GEV26_11185</name>
</gene>
<dbReference type="EMBL" id="CP045737">
    <property type="protein sequence ID" value="QGG41886.1"/>
    <property type="molecule type" value="Genomic_DNA"/>
</dbReference>
<accession>A0A5Q2MLA3</accession>
<feature type="region of interest" description="Disordered" evidence="1">
    <location>
        <begin position="32"/>
        <end position="53"/>
    </location>
</feature>
<feature type="chain" id="PRO_5024342237" evidence="2">
    <location>
        <begin position="35"/>
        <end position="118"/>
    </location>
</feature>
<feature type="signal peptide" evidence="2">
    <location>
        <begin position="1"/>
        <end position="34"/>
    </location>
</feature>
<evidence type="ECO:0000256" key="1">
    <source>
        <dbReference type="SAM" id="MobiDB-lite"/>
    </source>
</evidence>
<keyword evidence="2" id="KW-0732">Signal</keyword>
<feature type="region of interest" description="Disordered" evidence="1">
    <location>
        <begin position="72"/>
        <end position="96"/>
    </location>
</feature>
<organism evidence="3 4">
    <name type="scientific">Aeromicrobium yanjiei</name>
    <dbReference type="NCBI Taxonomy" id="2662028"/>
    <lineage>
        <taxon>Bacteria</taxon>
        <taxon>Bacillati</taxon>
        <taxon>Actinomycetota</taxon>
        <taxon>Actinomycetes</taxon>
        <taxon>Propionibacteriales</taxon>
        <taxon>Nocardioidaceae</taxon>
        <taxon>Aeromicrobium</taxon>
    </lineage>
</organism>
<dbReference type="Proteomes" id="UP000392064">
    <property type="component" value="Chromosome"/>
</dbReference>
<name>A0A5Q2MLA3_9ACTN</name>